<dbReference type="EMBL" id="JABSTQ010009584">
    <property type="protein sequence ID" value="KAG0427879.1"/>
    <property type="molecule type" value="Genomic_DNA"/>
</dbReference>
<reference evidence="1 2" key="1">
    <citation type="journal article" date="2020" name="Cell">
        <title>Large-Scale Comparative Analyses of Tick Genomes Elucidate Their Genetic Diversity and Vector Capacities.</title>
        <authorList>
            <consortium name="Tick Genome and Microbiome Consortium (TIGMIC)"/>
            <person name="Jia N."/>
            <person name="Wang J."/>
            <person name="Shi W."/>
            <person name="Du L."/>
            <person name="Sun Y."/>
            <person name="Zhan W."/>
            <person name="Jiang J.F."/>
            <person name="Wang Q."/>
            <person name="Zhang B."/>
            <person name="Ji P."/>
            <person name="Bell-Sakyi L."/>
            <person name="Cui X.M."/>
            <person name="Yuan T.T."/>
            <person name="Jiang B.G."/>
            <person name="Yang W.F."/>
            <person name="Lam T.T."/>
            <person name="Chang Q.C."/>
            <person name="Ding S.J."/>
            <person name="Wang X.J."/>
            <person name="Zhu J.G."/>
            <person name="Ruan X.D."/>
            <person name="Zhao L."/>
            <person name="Wei J.T."/>
            <person name="Ye R.Z."/>
            <person name="Que T.C."/>
            <person name="Du C.H."/>
            <person name="Zhou Y.H."/>
            <person name="Cheng J.X."/>
            <person name="Dai P.F."/>
            <person name="Guo W.B."/>
            <person name="Han X.H."/>
            <person name="Huang E.J."/>
            <person name="Li L.F."/>
            <person name="Wei W."/>
            <person name="Gao Y.C."/>
            <person name="Liu J.Z."/>
            <person name="Shao H.Z."/>
            <person name="Wang X."/>
            <person name="Wang C.C."/>
            <person name="Yang T.C."/>
            <person name="Huo Q.B."/>
            <person name="Li W."/>
            <person name="Chen H.Y."/>
            <person name="Chen S.E."/>
            <person name="Zhou L.G."/>
            <person name="Ni X.B."/>
            <person name="Tian J.H."/>
            <person name="Sheng Y."/>
            <person name="Liu T."/>
            <person name="Pan Y.S."/>
            <person name="Xia L.Y."/>
            <person name="Li J."/>
            <person name="Zhao F."/>
            <person name="Cao W.C."/>
        </authorList>
    </citation>
    <scope>NUCLEOTIDE SEQUENCE [LARGE SCALE GENOMIC DNA]</scope>
    <source>
        <strain evidence="1">Iper-2018</strain>
    </source>
</reference>
<comment type="caution">
    <text evidence="1">The sequence shown here is derived from an EMBL/GenBank/DDBJ whole genome shotgun (WGS) entry which is preliminary data.</text>
</comment>
<evidence type="ECO:0000313" key="1">
    <source>
        <dbReference type="EMBL" id="KAG0427879.1"/>
    </source>
</evidence>
<organism evidence="1 2">
    <name type="scientific">Ixodes persulcatus</name>
    <name type="common">Taiga tick</name>
    <dbReference type="NCBI Taxonomy" id="34615"/>
    <lineage>
        <taxon>Eukaryota</taxon>
        <taxon>Metazoa</taxon>
        <taxon>Ecdysozoa</taxon>
        <taxon>Arthropoda</taxon>
        <taxon>Chelicerata</taxon>
        <taxon>Arachnida</taxon>
        <taxon>Acari</taxon>
        <taxon>Parasitiformes</taxon>
        <taxon>Ixodida</taxon>
        <taxon>Ixodoidea</taxon>
        <taxon>Ixodidae</taxon>
        <taxon>Ixodinae</taxon>
        <taxon>Ixodes</taxon>
    </lineage>
</organism>
<sequence length="69" mass="7448">MPSTWPQREDAVTTGSGLFNRADLRVAEPNPEYGDTPFTLQPRGCGEVGEYIHITPALLSGLNGTTSRT</sequence>
<proteinExistence type="predicted"/>
<name>A0AC60Q2I2_IXOPE</name>
<dbReference type="Proteomes" id="UP000805193">
    <property type="component" value="Unassembled WGS sequence"/>
</dbReference>
<gene>
    <name evidence="1" type="ORF">HPB47_025088</name>
</gene>
<evidence type="ECO:0000313" key="2">
    <source>
        <dbReference type="Proteomes" id="UP000805193"/>
    </source>
</evidence>
<keyword evidence="2" id="KW-1185">Reference proteome</keyword>
<accession>A0AC60Q2I2</accession>
<protein>
    <submittedName>
        <fullName evidence="1">Uncharacterized protein</fullName>
    </submittedName>
</protein>